<dbReference type="EMBL" id="SKBQ01000047">
    <property type="protein sequence ID" value="TPX11706.1"/>
    <property type="molecule type" value="Genomic_DNA"/>
</dbReference>
<evidence type="ECO:0008006" key="5">
    <source>
        <dbReference type="Google" id="ProtNLM"/>
    </source>
</evidence>
<evidence type="ECO:0000313" key="3">
    <source>
        <dbReference type="EMBL" id="TPX11706.1"/>
    </source>
</evidence>
<keyword evidence="4" id="KW-1185">Reference proteome</keyword>
<feature type="region of interest" description="Disordered" evidence="1">
    <location>
        <begin position="205"/>
        <end position="263"/>
    </location>
</feature>
<dbReference type="OrthoDB" id="71600at2759"/>
<feature type="transmembrane region" description="Helical" evidence="2">
    <location>
        <begin position="7"/>
        <end position="25"/>
    </location>
</feature>
<keyword evidence="2" id="KW-0472">Membrane</keyword>
<dbReference type="InParanoid" id="A0A507AY66"/>
<keyword evidence="2" id="KW-1133">Transmembrane helix</keyword>
<gene>
    <name evidence="3" type="ORF">E0L32_007685</name>
</gene>
<dbReference type="RefSeq" id="XP_030993417.1">
    <property type="nucleotide sequence ID" value="XM_031142457.1"/>
</dbReference>
<dbReference type="GeneID" id="41975132"/>
<feature type="compositionally biased region" description="Basic and acidic residues" evidence="1">
    <location>
        <begin position="205"/>
        <end position="217"/>
    </location>
</feature>
<keyword evidence="2" id="KW-0812">Transmembrane</keyword>
<dbReference type="AlphaFoldDB" id="A0A507AY66"/>
<feature type="transmembrane region" description="Helical" evidence="2">
    <location>
        <begin position="31"/>
        <end position="48"/>
    </location>
</feature>
<accession>A0A507AY66</accession>
<evidence type="ECO:0000256" key="1">
    <source>
        <dbReference type="SAM" id="MobiDB-lite"/>
    </source>
</evidence>
<evidence type="ECO:0000313" key="4">
    <source>
        <dbReference type="Proteomes" id="UP000319257"/>
    </source>
</evidence>
<evidence type="ECO:0000256" key="2">
    <source>
        <dbReference type="SAM" id="Phobius"/>
    </source>
</evidence>
<comment type="caution">
    <text evidence="3">The sequence shown here is derived from an EMBL/GenBank/DDBJ whole genome shotgun (WGS) entry which is preliminary data.</text>
</comment>
<reference evidence="3 4" key="1">
    <citation type="submission" date="2019-06" db="EMBL/GenBank/DDBJ databases">
        <title>Draft genome sequence of the filamentous fungus Phialemoniopsis curvata isolated from diesel fuel.</title>
        <authorList>
            <person name="Varaljay V.A."/>
            <person name="Lyon W.J."/>
            <person name="Crouch A.L."/>
            <person name="Drake C.E."/>
            <person name="Hollomon J.M."/>
            <person name="Nadeau L.J."/>
            <person name="Nunn H.S."/>
            <person name="Stevenson B.S."/>
            <person name="Bojanowski C.L."/>
            <person name="Crookes-Goodson W.J."/>
        </authorList>
    </citation>
    <scope>NUCLEOTIDE SEQUENCE [LARGE SCALE GENOMIC DNA]</scope>
    <source>
        <strain evidence="3 4">D216</strain>
    </source>
</reference>
<dbReference type="Proteomes" id="UP000319257">
    <property type="component" value="Unassembled WGS sequence"/>
</dbReference>
<sequence length="263" mass="28911">MVSFSPALVYLLVSMVLFGVAALSLPLSPVISILATLLPILGFLNAYIHPSLLRVAHAPTSSRLRRLAPLVLQTLQALLTTILATLLFEGIIPSPALNCVLENDWMRMYRNHDDTRIRRIQDMMNCCGFNSVKDRAYPFRSGPGSQCAEMFGRTEACRKPWTAALRSSSGADFAVAIAVGLLQVIGLLLMRDGASWWTAWRTAGRDDTRDAGRESRRPLLPAVPEVEEESVETVPRSYGSTPGEDAGPRGEQSPMNERAAWED</sequence>
<proteinExistence type="predicted"/>
<protein>
    <recommendedName>
        <fullName evidence="5">Tetraspanin Tsp3</fullName>
    </recommendedName>
</protein>
<dbReference type="STRING" id="1093900.A0A507AY66"/>
<feature type="transmembrane region" description="Helical" evidence="2">
    <location>
        <begin position="69"/>
        <end position="88"/>
    </location>
</feature>
<organism evidence="3 4">
    <name type="scientific">Thyridium curvatum</name>
    <dbReference type="NCBI Taxonomy" id="1093900"/>
    <lineage>
        <taxon>Eukaryota</taxon>
        <taxon>Fungi</taxon>
        <taxon>Dikarya</taxon>
        <taxon>Ascomycota</taxon>
        <taxon>Pezizomycotina</taxon>
        <taxon>Sordariomycetes</taxon>
        <taxon>Sordariomycetidae</taxon>
        <taxon>Thyridiales</taxon>
        <taxon>Thyridiaceae</taxon>
        <taxon>Thyridium</taxon>
    </lineage>
</organism>
<name>A0A507AY66_9PEZI</name>